<name>A0A6A6BAS9_9PEZI</name>
<dbReference type="Proteomes" id="UP000799438">
    <property type="component" value="Unassembled WGS sequence"/>
</dbReference>
<gene>
    <name evidence="2" type="ORF">K452DRAFT_59487</name>
</gene>
<proteinExistence type="predicted"/>
<accession>A0A6A6BAS9</accession>
<protein>
    <submittedName>
        <fullName evidence="2">Uncharacterized protein</fullName>
    </submittedName>
</protein>
<dbReference type="RefSeq" id="XP_033395730.1">
    <property type="nucleotide sequence ID" value="XM_033546884.1"/>
</dbReference>
<reference evidence="2" key="1">
    <citation type="journal article" date="2020" name="Stud. Mycol.">
        <title>101 Dothideomycetes genomes: a test case for predicting lifestyles and emergence of pathogens.</title>
        <authorList>
            <person name="Haridas S."/>
            <person name="Albert R."/>
            <person name="Binder M."/>
            <person name="Bloem J."/>
            <person name="Labutti K."/>
            <person name="Salamov A."/>
            <person name="Andreopoulos B."/>
            <person name="Baker S."/>
            <person name="Barry K."/>
            <person name="Bills G."/>
            <person name="Bluhm B."/>
            <person name="Cannon C."/>
            <person name="Castanera R."/>
            <person name="Culley D."/>
            <person name="Daum C."/>
            <person name="Ezra D."/>
            <person name="Gonzalez J."/>
            <person name="Henrissat B."/>
            <person name="Kuo A."/>
            <person name="Liang C."/>
            <person name="Lipzen A."/>
            <person name="Lutzoni F."/>
            <person name="Magnuson J."/>
            <person name="Mondo S."/>
            <person name="Nolan M."/>
            <person name="Ohm R."/>
            <person name="Pangilinan J."/>
            <person name="Park H.-J."/>
            <person name="Ramirez L."/>
            <person name="Alfaro M."/>
            <person name="Sun H."/>
            <person name="Tritt A."/>
            <person name="Yoshinaga Y."/>
            <person name="Zwiers L.-H."/>
            <person name="Turgeon B."/>
            <person name="Goodwin S."/>
            <person name="Spatafora J."/>
            <person name="Crous P."/>
            <person name="Grigoriev I."/>
        </authorList>
    </citation>
    <scope>NUCLEOTIDE SEQUENCE</scope>
    <source>
        <strain evidence="2">CBS 121167</strain>
    </source>
</reference>
<dbReference type="AlphaFoldDB" id="A0A6A6BAS9"/>
<dbReference type="EMBL" id="ML995491">
    <property type="protein sequence ID" value="KAF2140017.1"/>
    <property type="molecule type" value="Genomic_DNA"/>
</dbReference>
<evidence type="ECO:0000256" key="1">
    <source>
        <dbReference type="SAM" id="MobiDB-lite"/>
    </source>
</evidence>
<evidence type="ECO:0000313" key="3">
    <source>
        <dbReference type="Proteomes" id="UP000799438"/>
    </source>
</evidence>
<evidence type="ECO:0000313" key="2">
    <source>
        <dbReference type="EMBL" id="KAF2140017.1"/>
    </source>
</evidence>
<sequence length="137" mass="14883">MEGGRTEGRKEPRWRAAPAKPSRFLHSLEKRKKASWFMDDCFAPSPLTHPLSPAHSRTPLVAVPACQLPTYRIVRIASQPAPPQTHHSRHALLPLNTATGRAGHLPEQASPLSAADASTALLRAFLACARKSVWVGG</sequence>
<keyword evidence="3" id="KW-1185">Reference proteome</keyword>
<feature type="compositionally biased region" description="Basic and acidic residues" evidence="1">
    <location>
        <begin position="1"/>
        <end position="14"/>
    </location>
</feature>
<dbReference type="GeneID" id="54304391"/>
<organism evidence="2 3">
    <name type="scientific">Aplosporella prunicola CBS 121167</name>
    <dbReference type="NCBI Taxonomy" id="1176127"/>
    <lineage>
        <taxon>Eukaryota</taxon>
        <taxon>Fungi</taxon>
        <taxon>Dikarya</taxon>
        <taxon>Ascomycota</taxon>
        <taxon>Pezizomycotina</taxon>
        <taxon>Dothideomycetes</taxon>
        <taxon>Dothideomycetes incertae sedis</taxon>
        <taxon>Botryosphaeriales</taxon>
        <taxon>Aplosporellaceae</taxon>
        <taxon>Aplosporella</taxon>
    </lineage>
</organism>
<feature type="region of interest" description="Disordered" evidence="1">
    <location>
        <begin position="1"/>
        <end position="20"/>
    </location>
</feature>